<dbReference type="EMBL" id="JAJJMA010125416">
    <property type="protein sequence ID" value="MCL7032611.1"/>
    <property type="molecule type" value="Genomic_DNA"/>
</dbReference>
<name>A0AA41S9C0_PAPNU</name>
<dbReference type="PANTHER" id="PTHR47926:SF452">
    <property type="entry name" value="PENTATRICOPEPTIDE REPEAT-CONTAINING PROTEIN"/>
    <property type="match status" value="1"/>
</dbReference>
<dbReference type="InterPro" id="IPR011990">
    <property type="entry name" value="TPR-like_helical_dom_sf"/>
</dbReference>
<dbReference type="InterPro" id="IPR002885">
    <property type="entry name" value="PPR_rpt"/>
</dbReference>
<feature type="repeat" description="PPR" evidence="2">
    <location>
        <begin position="280"/>
        <end position="314"/>
    </location>
</feature>
<accession>A0AA41S9C0</accession>
<evidence type="ECO:0000313" key="4">
    <source>
        <dbReference type="EMBL" id="MCL7032611.1"/>
    </source>
</evidence>
<keyword evidence="5" id="KW-1185">Reference proteome</keyword>
<sequence>MGVIVQSGISSASSSSIRCCLQTHQKQHQPHTSGQTNFQVSSATLPKLNSSKLPTAVKVFEEIPDSGNINSTYAWNNLIKTHLGDHHYVLFIYQNMLLRGFRPDKHTLPRILTASRNFDTLCPGKQIHAHALKFGFGSDKYVITALMEMYGLFEGADIARRVFEQFSSQKNSVSWTLMARLYSREDKPGLAIETFHQMVPLGASGEDRDLSVLDAVALSTVLVACGRLKALQEGKKIHEIARKSGLESDVLVSNSLLKMYLDCGSIKDARLVFDCMREKDIISWTAILRGYVKNGGFNEGLKLFRLMILEGIKPDSLTVSSALPACSRLSAQKHGREIHAYMLRNHVDSNIVTQNALIDMYMKSGCTESASKIFDRMSEKDTISWTVMILGYSLHGQGKVGVDLFEKMKNMGTVELDDSAYVAVLCACNTARMVEEGMYYFKFIRKPKIEHYSIMVSLLSRSGLFDKARNFIDEHQIEWHKEVQRGLLAGCRIHKNTKMAKRVIERLTELEPLNAENYVLLLNMYASNSKWDDVKNVREMIRDMALRPKKAYSWIEIHNKLHVFEVGDVSHPRSERIYYELHCLMEKMKEEEGFVPDKDFSMHDVDEERECIPVGHSEMLAISFGLISTNPGTTLHITKSLRVCRNCHSSAKIMSKIVGREIILKDPDRFHHFKDGICSCEDFW</sequence>
<organism evidence="4 5">
    <name type="scientific">Papaver nudicaule</name>
    <name type="common">Iceland poppy</name>
    <dbReference type="NCBI Taxonomy" id="74823"/>
    <lineage>
        <taxon>Eukaryota</taxon>
        <taxon>Viridiplantae</taxon>
        <taxon>Streptophyta</taxon>
        <taxon>Embryophyta</taxon>
        <taxon>Tracheophyta</taxon>
        <taxon>Spermatophyta</taxon>
        <taxon>Magnoliopsida</taxon>
        <taxon>Ranunculales</taxon>
        <taxon>Papaveraceae</taxon>
        <taxon>Papaveroideae</taxon>
        <taxon>Papaver</taxon>
    </lineage>
</organism>
<dbReference type="PROSITE" id="PS51375">
    <property type="entry name" value="PPR"/>
    <property type="match status" value="2"/>
</dbReference>
<dbReference type="GO" id="GO:0099402">
    <property type="term" value="P:plant organ development"/>
    <property type="evidence" value="ECO:0007669"/>
    <property type="project" value="UniProtKB-ARBA"/>
</dbReference>
<reference evidence="4" key="1">
    <citation type="submission" date="2022-03" db="EMBL/GenBank/DDBJ databases">
        <title>A functionally conserved STORR gene fusion in Papaver species that diverged 16.8 million years ago.</title>
        <authorList>
            <person name="Catania T."/>
        </authorList>
    </citation>
    <scope>NUCLEOTIDE SEQUENCE</scope>
    <source>
        <strain evidence="4">S-191538</strain>
    </source>
</reference>
<protein>
    <recommendedName>
        <fullName evidence="3">DYW domain-containing protein</fullName>
    </recommendedName>
</protein>
<dbReference type="FunFam" id="1.25.40.10:FF:000344">
    <property type="entry name" value="Pentatricopeptide repeat-containing protein"/>
    <property type="match status" value="1"/>
</dbReference>
<dbReference type="GO" id="GO:0009451">
    <property type="term" value="P:RNA modification"/>
    <property type="evidence" value="ECO:0007669"/>
    <property type="project" value="InterPro"/>
</dbReference>
<dbReference type="InterPro" id="IPR046848">
    <property type="entry name" value="E_motif"/>
</dbReference>
<dbReference type="AlphaFoldDB" id="A0AA41S9C0"/>
<dbReference type="Pfam" id="PF20431">
    <property type="entry name" value="E_motif"/>
    <property type="match status" value="1"/>
</dbReference>
<feature type="domain" description="DYW" evidence="3">
    <location>
        <begin position="593"/>
        <end position="684"/>
    </location>
</feature>
<evidence type="ECO:0000256" key="2">
    <source>
        <dbReference type="PROSITE-ProRule" id="PRU00708"/>
    </source>
</evidence>
<comment type="caution">
    <text evidence="4">The sequence shown here is derived from an EMBL/GenBank/DDBJ whole genome shotgun (WGS) entry which is preliminary data.</text>
</comment>
<dbReference type="Proteomes" id="UP001177140">
    <property type="component" value="Unassembled WGS sequence"/>
</dbReference>
<evidence type="ECO:0000313" key="5">
    <source>
        <dbReference type="Proteomes" id="UP001177140"/>
    </source>
</evidence>
<keyword evidence="1" id="KW-0677">Repeat</keyword>
<dbReference type="FunFam" id="1.25.40.10:FF:000158">
    <property type="entry name" value="pentatricopeptide repeat-containing protein At2g33680"/>
    <property type="match status" value="1"/>
</dbReference>
<dbReference type="InterPro" id="IPR032867">
    <property type="entry name" value="DYW_dom"/>
</dbReference>
<dbReference type="InterPro" id="IPR046960">
    <property type="entry name" value="PPR_At4g14850-like_plant"/>
</dbReference>
<dbReference type="Gene3D" id="1.25.40.10">
    <property type="entry name" value="Tetratricopeptide repeat domain"/>
    <property type="match status" value="4"/>
</dbReference>
<dbReference type="Pfam" id="PF01535">
    <property type="entry name" value="PPR"/>
    <property type="match status" value="4"/>
</dbReference>
<proteinExistence type="predicted"/>
<feature type="repeat" description="PPR" evidence="2">
    <location>
        <begin position="350"/>
        <end position="384"/>
    </location>
</feature>
<dbReference type="NCBIfam" id="TIGR00756">
    <property type="entry name" value="PPR"/>
    <property type="match status" value="2"/>
</dbReference>
<evidence type="ECO:0000259" key="3">
    <source>
        <dbReference type="Pfam" id="PF14432"/>
    </source>
</evidence>
<dbReference type="Pfam" id="PF14432">
    <property type="entry name" value="DYW_deaminase"/>
    <property type="match status" value="1"/>
</dbReference>
<dbReference type="GO" id="GO:0008270">
    <property type="term" value="F:zinc ion binding"/>
    <property type="evidence" value="ECO:0007669"/>
    <property type="project" value="InterPro"/>
</dbReference>
<evidence type="ECO:0000256" key="1">
    <source>
        <dbReference type="ARBA" id="ARBA00022737"/>
    </source>
</evidence>
<dbReference type="GO" id="GO:0003723">
    <property type="term" value="F:RNA binding"/>
    <property type="evidence" value="ECO:0007669"/>
    <property type="project" value="InterPro"/>
</dbReference>
<dbReference type="Pfam" id="PF13041">
    <property type="entry name" value="PPR_2"/>
    <property type="match status" value="1"/>
</dbReference>
<dbReference type="PANTHER" id="PTHR47926">
    <property type="entry name" value="PENTATRICOPEPTIDE REPEAT-CONTAINING PROTEIN"/>
    <property type="match status" value="1"/>
</dbReference>
<gene>
    <name evidence="4" type="ORF">MKW94_004486</name>
</gene>